<keyword evidence="5" id="KW-1185">Reference proteome</keyword>
<dbReference type="Pfam" id="PF05048">
    <property type="entry name" value="NosD"/>
    <property type="match status" value="1"/>
</dbReference>
<evidence type="ECO:0000313" key="4">
    <source>
        <dbReference type="EMBL" id="UYP44340.1"/>
    </source>
</evidence>
<dbReference type="Proteomes" id="UP001208689">
    <property type="component" value="Chromosome"/>
</dbReference>
<name>A0ABY6HLF4_9ARCH</name>
<sequence>MENLKRQSKIHSIKHILKRTILISILAICICSTNEFLGKNEMVTTNCIPHTASLRYIEIDDSIPEKSLANNNYIGGNGTKKDPYVLSNYNFYRDDWYPIISIKNTRAFLVIENCKLRANYENSGIFIKYESNGIQIENSSNIVINNCTFESSGYGSGCSFSNSSNILVKNCQFDCLTWGIYCEYSSLISITDNEIIGKDCGVAILGSSSIFVEKNTIKEGYHGILSSNSTMNNYTDNLISDNYIGMSVKFSVQALITANRIFSNQYGLDIVNSIKTTIIGNVIKKNKEVGIILHSCLQNDILDNQISYSKWGIIFQPKEEEPIYAHLSIKYENIDNLVKNNTLTEIYRRGIVDSSGKNELVENSVILSLWWLIGLPLATILIIASSILALRSIRKHIEELQEIKLYEKNSIQNERIKELEEELKKYKELYDTLIKSDKK</sequence>
<proteinExistence type="predicted"/>
<keyword evidence="1" id="KW-0175">Coiled coil</keyword>
<dbReference type="SUPFAM" id="SSF51126">
    <property type="entry name" value="Pectin lyase-like"/>
    <property type="match status" value="1"/>
</dbReference>
<evidence type="ECO:0000259" key="3">
    <source>
        <dbReference type="Pfam" id="PF05048"/>
    </source>
</evidence>
<dbReference type="InterPro" id="IPR007742">
    <property type="entry name" value="NosD_dom"/>
</dbReference>
<dbReference type="Gene3D" id="2.160.20.10">
    <property type="entry name" value="Single-stranded right-handed beta-helix, Pectin lyase-like"/>
    <property type="match status" value="2"/>
</dbReference>
<evidence type="ECO:0000313" key="5">
    <source>
        <dbReference type="Proteomes" id="UP001208689"/>
    </source>
</evidence>
<organism evidence="4 5">
    <name type="scientific">Candidatus Lokiarchaeum ossiferum</name>
    <dbReference type="NCBI Taxonomy" id="2951803"/>
    <lineage>
        <taxon>Archaea</taxon>
        <taxon>Promethearchaeati</taxon>
        <taxon>Promethearchaeota</taxon>
        <taxon>Promethearchaeia</taxon>
        <taxon>Promethearchaeales</taxon>
        <taxon>Promethearchaeaceae</taxon>
        <taxon>Candidatus Lokiarchaeum</taxon>
    </lineage>
</organism>
<protein>
    <recommendedName>
        <fullName evidence="3">Periplasmic copper-binding protein NosD beta helix domain-containing protein</fullName>
    </recommendedName>
</protein>
<evidence type="ECO:0000256" key="2">
    <source>
        <dbReference type="SAM" id="Phobius"/>
    </source>
</evidence>
<feature type="coiled-coil region" evidence="1">
    <location>
        <begin position="402"/>
        <end position="436"/>
    </location>
</feature>
<dbReference type="InterPro" id="IPR012334">
    <property type="entry name" value="Pectin_lyas_fold"/>
</dbReference>
<gene>
    <name evidence="4" type="ORF">NEF87_000625</name>
</gene>
<keyword evidence="2" id="KW-0812">Transmembrane</keyword>
<keyword evidence="2" id="KW-0472">Membrane</keyword>
<dbReference type="InterPro" id="IPR006626">
    <property type="entry name" value="PbH1"/>
</dbReference>
<feature type="domain" description="Periplasmic copper-binding protein NosD beta helix" evidence="3">
    <location>
        <begin position="179"/>
        <end position="320"/>
    </location>
</feature>
<feature type="transmembrane region" description="Helical" evidence="2">
    <location>
        <begin position="369"/>
        <end position="390"/>
    </location>
</feature>
<evidence type="ECO:0000256" key="1">
    <source>
        <dbReference type="SAM" id="Coils"/>
    </source>
</evidence>
<accession>A0ABY6HLF4</accession>
<dbReference type="InterPro" id="IPR011050">
    <property type="entry name" value="Pectin_lyase_fold/virulence"/>
</dbReference>
<dbReference type="EMBL" id="CP104013">
    <property type="protein sequence ID" value="UYP44340.1"/>
    <property type="molecule type" value="Genomic_DNA"/>
</dbReference>
<reference evidence="4" key="1">
    <citation type="submission" date="2022-09" db="EMBL/GenBank/DDBJ databases">
        <title>Actin cytoskeleton and complex cell architecture in an #Asgard archaeon.</title>
        <authorList>
            <person name="Ponce Toledo R.I."/>
            <person name="Schleper C."/>
            <person name="Rodrigues Oliveira T."/>
            <person name="Wollweber F."/>
            <person name="Xu J."/>
            <person name="Rittmann S."/>
            <person name="Klingl A."/>
            <person name="Pilhofer M."/>
        </authorList>
    </citation>
    <scope>NUCLEOTIDE SEQUENCE</scope>
    <source>
        <strain evidence="4">B-35</strain>
    </source>
</reference>
<keyword evidence="2" id="KW-1133">Transmembrane helix</keyword>
<dbReference type="SMART" id="SM00710">
    <property type="entry name" value="PbH1"/>
    <property type="match status" value="10"/>
</dbReference>